<name>A0A174E8K7_FLAPL</name>
<reference evidence="1 2" key="1">
    <citation type="submission" date="2015-09" db="EMBL/GenBank/DDBJ databases">
        <authorList>
            <consortium name="Pathogen Informatics"/>
        </authorList>
    </citation>
    <scope>NUCLEOTIDE SEQUENCE [LARGE SCALE GENOMIC DNA]</scope>
    <source>
        <strain evidence="1 2">2789STDY5608854</strain>
    </source>
</reference>
<accession>A0A174E8K7</accession>
<dbReference type="AlphaFoldDB" id="A0A174E8K7"/>
<dbReference type="EMBL" id="CYZT01000074">
    <property type="protein sequence ID" value="CUO32789.1"/>
    <property type="molecule type" value="Genomic_DNA"/>
</dbReference>
<dbReference type="RefSeq" id="WP_021631863.1">
    <property type="nucleotide sequence ID" value="NZ_JADMOW010000092.1"/>
</dbReference>
<sequence length="117" mass="13366">MTREEAIDILAESKRQNEVMRDNPSTFLVSHQMADGVKNAERRIAALNLALSALRPVSREQVERVRGEWINTNKEVEQMCKCSKCGYPISYFWSRTPFCPNCGAPMTDEAVDMVLKR</sequence>
<evidence type="ECO:0000313" key="1">
    <source>
        <dbReference type="EMBL" id="CUO32789.1"/>
    </source>
</evidence>
<evidence type="ECO:0000313" key="2">
    <source>
        <dbReference type="Proteomes" id="UP000095746"/>
    </source>
</evidence>
<proteinExistence type="predicted"/>
<gene>
    <name evidence="1" type="ORF">ERS852411_01349</name>
</gene>
<organism evidence="1 2">
    <name type="scientific">Flavonifractor plautii</name>
    <name type="common">Fusobacterium plautii</name>
    <dbReference type="NCBI Taxonomy" id="292800"/>
    <lineage>
        <taxon>Bacteria</taxon>
        <taxon>Bacillati</taxon>
        <taxon>Bacillota</taxon>
        <taxon>Clostridia</taxon>
        <taxon>Eubacteriales</taxon>
        <taxon>Oscillospiraceae</taxon>
        <taxon>Flavonifractor</taxon>
    </lineage>
</organism>
<protein>
    <submittedName>
        <fullName evidence="1">Uncharacterized protein</fullName>
    </submittedName>
</protein>
<dbReference type="Proteomes" id="UP000095746">
    <property type="component" value="Unassembled WGS sequence"/>
</dbReference>